<dbReference type="NCBIfam" id="TIGR00180">
    <property type="entry name" value="parB_part"/>
    <property type="match status" value="1"/>
</dbReference>
<dbReference type="InterPro" id="IPR057240">
    <property type="entry name" value="ParB_dimer_C"/>
</dbReference>
<evidence type="ECO:0000259" key="5">
    <source>
        <dbReference type="SMART" id="SM00470"/>
    </source>
</evidence>
<dbReference type="CDD" id="cd16393">
    <property type="entry name" value="SPO0J_N"/>
    <property type="match status" value="1"/>
</dbReference>
<feature type="domain" description="ParB-like N-terminal" evidence="5">
    <location>
        <begin position="36"/>
        <end position="125"/>
    </location>
</feature>
<dbReference type="Gene3D" id="1.10.10.2830">
    <property type="match status" value="1"/>
</dbReference>
<protein>
    <submittedName>
        <fullName evidence="6">Chromosome partitioning protein, ParB family</fullName>
    </submittedName>
</protein>
<proteinExistence type="inferred from homology"/>
<comment type="subcellular location">
    <subcellularLocation>
        <location evidence="1">Cytoplasm</location>
        <location evidence="1">Nucleoid</location>
    </subcellularLocation>
</comment>
<comment type="similarity">
    <text evidence="2">Belongs to the ParB family.</text>
</comment>
<keyword evidence="4" id="KW-0238">DNA-binding</keyword>
<dbReference type="Pfam" id="PF02195">
    <property type="entry name" value="ParB_N"/>
    <property type="match status" value="1"/>
</dbReference>
<dbReference type="Proteomes" id="UP000199652">
    <property type="component" value="Unassembled WGS sequence"/>
</dbReference>
<keyword evidence="3" id="KW-0159">Chromosome partition</keyword>
<dbReference type="FunFam" id="3.90.1530.30:FF:000001">
    <property type="entry name" value="Chromosome partitioning protein ParB"/>
    <property type="match status" value="1"/>
</dbReference>
<dbReference type="EMBL" id="FNOU01000009">
    <property type="protein sequence ID" value="SDX85723.1"/>
    <property type="molecule type" value="Genomic_DNA"/>
</dbReference>
<dbReference type="SUPFAM" id="SSF110849">
    <property type="entry name" value="ParB/Sulfiredoxin"/>
    <property type="match status" value="1"/>
</dbReference>
<dbReference type="AlphaFoldDB" id="A0A1H3F3X2"/>
<dbReference type="PANTHER" id="PTHR33375">
    <property type="entry name" value="CHROMOSOME-PARTITIONING PROTEIN PARB-RELATED"/>
    <property type="match status" value="1"/>
</dbReference>
<dbReference type="InterPro" id="IPR003115">
    <property type="entry name" value="ParB_N"/>
</dbReference>
<evidence type="ECO:0000256" key="2">
    <source>
        <dbReference type="ARBA" id="ARBA00006295"/>
    </source>
</evidence>
<dbReference type="PANTHER" id="PTHR33375:SF1">
    <property type="entry name" value="CHROMOSOME-PARTITIONING PROTEIN PARB-RELATED"/>
    <property type="match status" value="1"/>
</dbReference>
<evidence type="ECO:0000313" key="6">
    <source>
        <dbReference type="EMBL" id="SDX85723.1"/>
    </source>
</evidence>
<evidence type="ECO:0000256" key="1">
    <source>
        <dbReference type="ARBA" id="ARBA00004453"/>
    </source>
</evidence>
<reference evidence="7" key="1">
    <citation type="submission" date="2016-10" db="EMBL/GenBank/DDBJ databases">
        <authorList>
            <person name="Varghese N."/>
            <person name="Submissions S."/>
        </authorList>
    </citation>
    <scope>NUCLEOTIDE SEQUENCE [LARGE SCALE GENOMIC DNA]</scope>
    <source>
        <strain evidence="7">VPI 5359</strain>
    </source>
</reference>
<keyword evidence="7" id="KW-1185">Reference proteome</keyword>
<evidence type="ECO:0000256" key="4">
    <source>
        <dbReference type="ARBA" id="ARBA00023125"/>
    </source>
</evidence>
<dbReference type="GO" id="GO:0007059">
    <property type="term" value="P:chromosome segregation"/>
    <property type="evidence" value="ECO:0007669"/>
    <property type="project" value="UniProtKB-KW"/>
</dbReference>
<name>A0A1H3F3X2_EUBBA</name>
<dbReference type="GO" id="GO:0045881">
    <property type="term" value="P:positive regulation of sporulation resulting in formation of a cellular spore"/>
    <property type="evidence" value="ECO:0007669"/>
    <property type="project" value="TreeGrafter"/>
</dbReference>
<dbReference type="OrthoDB" id="9802051at2"/>
<sequence>MAKAKGLGKGLKALISEEINFDEEIAKVEEKEPLVFELEINKIRPNSDQPRKNFARIALEELAASIAEHGILQPLVVKPEGKGYTIVAGERRFRAASIAGLKVVPVIIRDLSPKDVMEIALIENVQREDLNAIEEAIAYGKLMDAYNLTQGEIGIRIGKSRATVANTMRLLNLPKELQNQVLDEKISSGHARALLALEEPGQMIALGKEIEEKQLSVREVEKRVKAMKNPRKEKALPSANPFLVDLEDQLTHRYATAVHIKGTDQKGKIELEYFSTEELNRLLELMNITGRDYETRKLS</sequence>
<dbReference type="SMART" id="SM00470">
    <property type="entry name" value="ParB"/>
    <property type="match status" value="1"/>
</dbReference>
<accession>A0A1H3F3X2</accession>
<dbReference type="GO" id="GO:0009295">
    <property type="term" value="C:nucleoid"/>
    <property type="evidence" value="ECO:0007669"/>
    <property type="project" value="UniProtKB-SubCell"/>
</dbReference>
<evidence type="ECO:0000256" key="3">
    <source>
        <dbReference type="ARBA" id="ARBA00022829"/>
    </source>
</evidence>
<dbReference type="GO" id="GO:0005694">
    <property type="term" value="C:chromosome"/>
    <property type="evidence" value="ECO:0007669"/>
    <property type="project" value="TreeGrafter"/>
</dbReference>
<gene>
    <name evidence="6" type="ORF">SAMN04488579_10918</name>
</gene>
<dbReference type="InterPro" id="IPR036086">
    <property type="entry name" value="ParB/Sulfiredoxin_sf"/>
</dbReference>
<dbReference type="Gene3D" id="3.90.1530.30">
    <property type="match status" value="1"/>
</dbReference>
<dbReference type="FunFam" id="1.10.10.2830:FF:000001">
    <property type="entry name" value="Chromosome partitioning protein ParB"/>
    <property type="match status" value="1"/>
</dbReference>
<evidence type="ECO:0000313" key="7">
    <source>
        <dbReference type="Proteomes" id="UP000199652"/>
    </source>
</evidence>
<dbReference type="InterPro" id="IPR050336">
    <property type="entry name" value="Chromosome_partition/occlusion"/>
</dbReference>
<dbReference type="InterPro" id="IPR041468">
    <property type="entry name" value="HTH_ParB/Spo0J"/>
</dbReference>
<dbReference type="STRING" id="1528.SAMN04488579_10918"/>
<organism evidence="6 7">
    <name type="scientific">Eubacterium barkeri</name>
    <name type="common">Clostridium barkeri</name>
    <dbReference type="NCBI Taxonomy" id="1528"/>
    <lineage>
        <taxon>Bacteria</taxon>
        <taxon>Bacillati</taxon>
        <taxon>Bacillota</taxon>
        <taxon>Clostridia</taxon>
        <taxon>Eubacteriales</taxon>
        <taxon>Eubacteriaceae</taxon>
        <taxon>Eubacterium</taxon>
    </lineage>
</organism>
<dbReference type="GO" id="GO:0003677">
    <property type="term" value="F:DNA binding"/>
    <property type="evidence" value="ECO:0007669"/>
    <property type="project" value="UniProtKB-KW"/>
</dbReference>
<dbReference type="RefSeq" id="WP_090244805.1">
    <property type="nucleotide sequence ID" value="NZ_FNOU01000009.1"/>
</dbReference>
<dbReference type="Pfam" id="PF23552">
    <property type="entry name" value="ParB_C"/>
    <property type="match status" value="1"/>
</dbReference>
<dbReference type="SUPFAM" id="SSF109709">
    <property type="entry name" value="KorB DNA-binding domain-like"/>
    <property type="match status" value="1"/>
</dbReference>
<dbReference type="InterPro" id="IPR004437">
    <property type="entry name" value="ParB/RepB/Spo0J"/>
</dbReference>
<dbReference type="Pfam" id="PF17762">
    <property type="entry name" value="HTH_ParB"/>
    <property type="match status" value="1"/>
</dbReference>